<dbReference type="InterPro" id="IPR022664">
    <property type="entry name" value="DapB_N_CS"/>
</dbReference>
<keyword evidence="7 13" id="KW-0520">NAD</keyword>
<name>D0LJC9_HALO1</name>
<dbReference type="HAMAP" id="MF_00102">
    <property type="entry name" value="DapB"/>
    <property type="match status" value="1"/>
</dbReference>
<dbReference type="PIRSF" id="PIRSF000161">
    <property type="entry name" value="DHPR"/>
    <property type="match status" value="1"/>
</dbReference>
<dbReference type="GO" id="GO:0051287">
    <property type="term" value="F:NAD binding"/>
    <property type="evidence" value="ECO:0007669"/>
    <property type="project" value="UniProtKB-UniRule"/>
</dbReference>
<evidence type="ECO:0000256" key="1">
    <source>
        <dbReference type="ARBA" id="ARBA00006642"/>
    </source>
</evidence>
<comment type="function">
    <text evidence="13">Catalyzes the conversion of 4-hydroxy-tetrahydrodipicolinate (HTPA) to tetrahydrodipicolinate.</text>
</comment>
<dbReference type="KEGG" id="hoh:Hoch_2439"/>
<dbReference type="InterPro" id="IPR000846">
    <property type="entry name" value="DapB_N"/>
</dbReference>
<evidence type="ECO:0000259" key="15">
    <source>
        <dbReference type="Pfam" id="PF05173"/>
    </source>
</evidence>
<accession>D0LJC9</accession>
<dbReference type="UniPathway" id="UPA00034">
    <property type="reaction ID" value="UER00018"/>
</dbReference>
<dbReference type="InterPro" id="IPR022663">
    <property type="entry name" value="DapB_C"/>
</dbReference>
<feature type="binding site" evidence="13">
    <location>
        <begin position="91"/>
        <end position="93"/>
    </location>
    <ligand>
        <name>NAD(+)</name>
        <dbReference type="ChEBI" id="CHEBI:57540"/>
    </ligand>
</feature>
<evidence type="ECO:0000256" key="7">
    <source>
        <dbReference type="ARBA" id="ARBA00023027"/>
    </source>
</evidence>
<dbReference type="Pfam" id="PF05173">
    <property type="entry name" value="DapB_C"/>
    <property type="match status" value="1"/>
</dbReference>
<evidence type="ECO:0000313" key="17">
    <source>
        <dbReference type="Proteomes" id="UP000001880"/>
    </source>
</evidence>
<comment type="subcellular location">
    <subcellularLocation>
        <location evidence="13">Cytoplasm</location>
    </subcellularLocation>
</comment>
<comment type="caution">
    <text evidence="13">Was originally thought to be a dihydrodipicolinate reductase (DHDPR), catalyzing the conversion of dihydrodipicolinate to tetrahydrodipicolinate. However, it was shown in E.coli that the substrate of the enzymatic reaction is not dihydrodipicolinate (DHDP) but in fact (2S,4S)-4-hydroxy-2,3,4,5-tetrahydrodipicolinic acid (HTPA), the product released by the DapA-catalyzed reaction.</text>
</comment>
<feature type="binding site" evidence="13">
    <location>
        <begin position="158"/>
        <end position="159"/>
    </location>
    <ligand>
        <name>(S)-2,3,4,5-tetrahydrodipicolinate</name>
        <dbReference type="ChEBI" id="CHEBI:16845"/>
    </ligand>
</feature>
<dbReference type="PROSITE" id="PS01298">
    <property type="entry name" value="DAPB"/>
    <property type="match status" value="1"/>
</dbReference>
<dbReference type="STRING" id="502025.Hoch_2439"/>
<evidence type="ECO:0000256" key="5">
    <source>
        <dbReference type="ARBA" id="ARBA00022915"/>
    </source>
</evidence>
<comment type="catalytic activity">
    <reaction evidence="12 13">
        <text>(S)-2,3,4,5-tetrahydrodipicolinate + NAD(+) + H2O = (2S,4S)-4-hydroxy-2,3,4,5-tetrahydrodipicolinate + NADH + H(+)</text>
        <dbReference type="Rhea" id="RHEA:35323"/>
        <dbReference type="ChEBI" id="CHEBI:15377"/>
        <dbReference type="ChEBI" id="CHEBI:15378"/>
        <dbReference type="ChEBI" id="CHEBI:16845"/>
        <dbReference type="ChEBI" id="CHEBI:57540"/>
        <dbReference type="ChEBI" id="CHEBI:57945"/>
        <dbReference type="ChEBI" id="CHEBI:67139"/>
        <dbReference type="EC" id="1.17.1.8"/>
    </reaction>
</comment>
<dbReference type="NCBIfam" id="TIGR00036">
    <property type="entry name" value="dapB"/>
    <property type="match status" value="1"/>
</dbReference>
<dbReference type="SUPFAM" id="SSF55347">
    <property type="entry name" value="Glyceraldehyde-3-phosphate dehydrogenase-like, C-terminal domain"/>
    <property type="match status" value="1"/>
</dbReference>
<dbReference type="EC" id="1.17.1.8" evidence="10 13"/>
<feature type="domain" description="Dihydrodipicolinate reductase N-terminal" evidence="14">
    <location>
        <begin position="3"/>
        <end position="118"/>
    </location>
</feature>
<evidence type="ECO:0000256" key="12">
    <source>
        <dbReference type="ARBA" id="ARBA00049396"/>
    </source>
</evidence>
<evidence type="ECO:0000256" key="2">
    <source>
        <dbReference type="ARBA" id="ARBA00022490"/>
    </source>
</evidence>
<evidence type="ECO:0000259" key="14">
    <source>
        <dbReference type="Pfam" id="PF01113"/>
    </source>
</evidence>
<comment type="pathway">
    <text evidence="9 13">Amino-acid biosynthesis; L-lysine biosynthesis via DAP pathway; (S)-tetrahydrodipicolinate from L-aspartate: step 4/4.</text>
</comment>
<feature type="binding site" evidence="13">
    <location>
        <begin position="115"/>
        <end position="118"/>
    </location>
    <ligand>
        <name>NAD(+)</name>
        <dbReference type="ChEBI" id="CHEBI:57540"/>
    </ligand>
</feature>
<dbReference type="CDD" id="cd02274">
    <property type="entry name" value="DHDPR_N"/>
    <property type="match status" value="1"/>
</dbReference>
<dbReference type="GO" id="GO:0050661">
    <property type="term" value="F:NADP binding"/>
    <property type="evidence" value="ECO:0007669"/>
    <property type="project" value="UniProtKB-UniRule"/>
</dbReference>
<keyword evidence="4 13" id="KW-0521">NADP</keyword>
<evidence type="ECO:0000256" key="11">
    <source>
        <dbReference type="ARBA" id="ARBA00049080"/>
    </source>
</evidence>
<evidence type="ECO:0000256" key="3">
    <source>
        <dbReference type="ARBA" id="ARBA00022605"/>
    </source>
</evidence>
<protein>
    <recommendedName>
        <fullName evidence="10 13">4-hydroxy-tetrahydrodipicolinate reductase</fullName>
        <shortName evidence="13">HTPA reductase</shortName>
        <ecNumber evidence="10 13">1.17.1.8</ecNumber>
    </recommendedName>
</protein>
<evidence type="ECO:0000256" key="4">
    <source>
        <dbReference type="ARBA" id="ARBA00022857"/>
    </source>
</evidence>
<organism evidence="16 17">
    <name type="scientific">Haliangium ochraceum (strain DSM 14365 / JCM 11303 / SMP-2)</name>
    <dbReference type="NCBI Taxonomy" id="502025"/>
    <lineage>
        <taxon>Bacteria</taxon>
        <taxon>Pseudomonadati</taxon>
        <taxon>Myxococcota</taxon>
        <taxon>Polyangia</taxon>
        <taxon>Haliangiales</taxon>
        <taxon>Kofleriaceae</taxon>
        <taxon>Haliangium</taxon>
    </lineage>
</organism>
<dbReference type="GO" id="GO:0009089">
    <property type="term" value="P:lysine biosynthetic process via diaminopimelate"/>
    <property type="evidence" value="ECO:0007669"/>
    <property type="project" value="UniProtKB-UniRule"/>
</dbReference>
<feature type="binding site" evidence="13">
    <location>
        <begin position="8"/>
        <end position="13"/>
    </location>
    <ligand>
        <name>NAD(+)</name>
        <dbReference type="ChEBI" id="CHEBI:57540"/>
    </ligand>
</feature>
<evidence type="ECO:0000256" key="13">
    <source>
        <dbReference type="HAMAP-Rule" id="MF_00102"/>
    </source>
</evidence>
<evidence type="ECO:0000256" key="8">
    <source>
        <dbReference type="ARBA" id="ARBA00023154"/>
    </source>
</evidence>
<dbReference type="PANTHER" id="PTHR20836:SF0">
    <property type="entry name" value="4-HYDROXY-TETRAHYDRODIPICOLINATE REDUCTASE 1, CHLOROPLASTIC-RELATED"/>
    <property type="match status" value="1"/>
</dbReference>
<dbReference type="GO" id="GO:0019877">
    <property type="term" value="P:diaminopimelate biosynthetic process"/>
    <property type="evidence" value="ECO:0007669"/>
    <property type="project" value="UniProtKB-UniRule"/>
</dbReference>
<proteinExistence type="inferred from homology"/>
<dbReference type="EMBL" id="CP001804">
    <property type="protein sequence ID" value="ACY14976.1"/>
    <property type="molecule type" value="Genomic_DNA"/>
</dbReference>
<dbReference type="Pfam" id="PF01113">
    <property type="entry name" value="DapB_N"/>
    <property type="match status" value="1"/>
</dbReference>
<evidence type="ECO:0000313" key="16">
    <source>
        <dbReference type="EMBL" id="ACY14976.1"/>
    </source>
</evidence>
<sequence length="264" mass="27081">MTRVCVVGPGGRMGQAVLALARADERFTLTGALVRAGSDSIGREVAPGVAATAEIAAALADAEVYIDFSLPEATAAIAQVARERGVAGVVGTTGLGEDAQAALDALAERAAVVWAPNFSPGVNLLLDLASRAARALGDEFDLEIVELHHRNKRDSPSGTALALADALRHGRAEADSPGAGELSLHVGRAGDVGARPISELGIAAVRGGDVIGEHTAYLFGEHERIELTHRASSRAVFASGALRAGAWAATRAPGRYGMRDVLAL</sequence>
<dbReference type="eggNOG" id="COG0289">
    <property type="taxonomic scope" value="Bacteria"/>
</dbReference>
<dbReference type="PANTHER" id="PTHR20836">
    <property type="entry name" value="DIHYDRODIPICOLINATE REDUCTASE"/>
    <property type="match status" value="1"/>
</dbReference>
<feature type="active site" description="Proton donor/acceptor" evidence="13">
    <location>
        <position position="148"/>
    </location>
</feature>
<dbReference type="Gene3D" id="3.30.360.10">
    <property type="entry name" value="Dihydrodipicolinate Reductase, domain 2"/>
    <property type="match status" value="1"/>
</dbReference>
<dbReference type="InterPro" id="IPR036291">
    <property type="entry name" value="NAD(P)-bd_dom_sf"/>
</dbReference>
<evidence type="ECO:0000256" key="6">
    <source>
        <dbReference type="ARBA" id="ARBA00023002"/>
    </source>
</evidence>
<dbReference type="SUPFAM" id="SSF51735">
    <property type="entry name" value="NAD(P)-binding Rossmann-fold domains"/>
    <property type="match status" value="1"/>
</dbReference>
<keyword evidence="6 13" id="KW-0560">Oxidoreductase</keyword>
<dbReference type="HOGENOM" id="CLU_047479_2_2_7"/>
<feature type="binding site" evidence="13">
    <location>
        <position position="149"/>
    </location>
    <ligand>
        <name>(S)-2,3,4,5-tetrahydrodipicolinate</name>
        <dbReference type="ChEBI" id="CHEBI:16845"/>
    </ligand>
</feature>
<feature type="active site" description="Proton donor" evidence="13">
    <location>
        <position position="152"/>
    </location>
</feature>
<keyword evidence="8 13" id="KW-0457">Lysine biosynthesis</keyword>
<dbReference type="GO" id="GO:0016726">
    <property type="term" value="F:oxidoreductase activity, acting on CH or CH2 groups, NAD or NADP as acceptor"/>
    <property type="evidence" value="ECO:0007669"/>
    <property type="project" value="UniProtKB-UniRule"/>
</dbReference>
<comment type="caution">
    <text evidence="13">Lacks conserved residue(s) required for the propagation of feature annotation.</text>
</comment>
<dbReference type="OrthoDB" id="9790352at2"/>
<reference evidence="16 17" key="1">
    <citation type="journal article" date="2010" name="Stand. Genomic Sci.">
        <title>Complete genome sequence of Haliangium ochraceum type strain (SMP-2).</title>
        <authorList>
            <consortium name="US DOE Joint Genome Institute (JGI-PGF)"/>
            <person name="Ivanova N."/>
            <person name="Daum C."/>
            <person name="Lang E."/>
            <person name="Abt B."/>
            <person name="Kopitz M."/>
            <person name="Saunders E."/>
            <person name="Lapidus A."/>
            <person name="Lucas S."/>
            <person name="Glavina Del Rio T."/>
            <person name="Nolan M."/>
            <person name="Tice H."/>
            <person name="Copeland A."/>
            <person name="Cheng J.F."/>
            <person name="Chen F."/>
            <person name="Bruce D."/>
            <person name="Goodwin L."/>
            <person name="Pitluck S."/>
            <person name="Mavromatis K."/>
            <person name="Pati A."/>
            <person name="Mikhailova N."/>
            <person name="Chen A."/>
            <person name="Palaniappan K."/>
            <person name="Land M."/>
            <person name="Hauser L."/>
            <person name="Chang Y.J."/>
            <person name="Jeffries C.D."/>
            <person name="Detter J.C."/>
            <person name="Brettin T."/>
            <person name="Rohde M."/>
            <person name="Goker M."/>
            <person name="Bristow J."/>
            <person name="Markowitz V."/>
            <person name="Eisen J.A."/>
            <person name="Hugenholtz P."/>
            <person name="Kyrpides N.C."/>
            <person name="Klenk H.P."/>
        </authorList>
    </citation>
    <scope>NUCLEOTIDE SEQUENCE [LARGE SCALE GENOMIC DNA]</scope>
    <source>
        <strain evidence="17">DSM 14365 / CIP 107738 / JCM 11303 / AJ 13395 / SMP-2</strain>
    </source>
</reference>
<keyword evidence="5 13" id="KW-0220">Diaminopimelate biosynthesis</keyword>
<keyword evidence="2 13" id="KW-0963">Cytoplasm</keyword>
<comment type="similarity">
    <text evidence="1 13">Belongs to the DapB family.</text>
</comment>
<dbReference type="GO" id="GO:0008839">
    <property type="term" value="F:4-hydroxy-tetrahydrodipicolinate reductase"/>
    <property type="evidence" value="ECO:0007669"/>
    <property type="project" value="UniProtKB-UniRule"/>
</dbReference>
<dbReference type="GO" id="GO:0005737">
    <property type="term" value="C:cytoplasm"/>
    <property type="evidence" value="ECO:0007669"/>
    <property type="project" value="UniProtKB-SubCell"/>
</dbReference>
<keyword evidence="17" id="KW-1185">Reference proteome</keyword>
<evidence type="ECO:0000256" key="10">
    <source>
        <dbReference type="ARBA" id="ARBA00038983"/>
    </source>
</evidence>
<comment type="subunit">
    <text evidence="13">Homotetramer.</text>
</comment>
<keyword evidence="3 13" id="KW-0028">Amino-acid biosynthesis</keyword>
<dbReference type="Gene3D" id="3.40.50.720">
    <property type="entry name" value="NAD(P)-binding Rossmann-like Domain"/>
    <property type="match status" value="1"/>
</dbReference>
<dbReference type="Proteomes" id="UP000001880">
    <property type="component" value="Chromosome"/>
</dbReference>
<feature type="domain" description="Dihydrodipicolinate reductase C-terminal" evidence="15">
    <location>
        <begin position="121"/>
        <end position="262"/>
    </location>
</feature>
<gene>
    <name evidence="13" type="primary">dapB</name>
    <name evidence="16" type="ordered locus">Hoch_2439</name>
</gene>
<comment type="catalytic activity">
    <reaction evidence="11 13">
        <text>(S)-2,3,4,5-tetrahydrodipicolinate + NADP(+) + H2O = (2S,4S)-4-hydroxy-2,3,4,5-tetrahydrodipicolinate + NADPH + H(+)</text>
        <dbReference type="Rhea" id="RHEA:35331"/>
        <dbReference type="ChEBI" id="CHEBI:15377"/>
        <dbReference type="ChEBI" id="CHEBI:15378"/>
        <dbReference type="ChEBI" id="CHEBI:16845"/>
        <dbReference type="ChEBI" id="CHEBI:57783"/>
        <dbReference type="ChEBI" id="CHEBI:58349"/>
        <dbReference type="ChEBI" id="CHEBI:67139"/>
        <dbReference type="EC" id="1.17.1.8"/>
    </reaction>
</comment>
<evidence type="ECO:0000256" key="9">
    <source>
        <dbReference type="ARBA" id="ARBA00037922"/>
    </source>
</evidence>
<dbReference type="InterPro" id="IPR023940">
    <property type="entry name" value="DHDPR_bac"/>
</dbReference>
<dbReference type="AlphaFoldDB" id="D0LJC9"/>
<feature type="binding site" evidence="13">
    <location>
        <position position="35"/>
    </location>
    <ligand>
        <name>NADP(+)</name>
        <dbReference type="ChEBI" id="CHEBI:58349"/>
    </ligand>
</feature>